<dbReference type="PANTHER" id="PTHR46298:SF1">
    <property type="entry name" value="ANDROGLOBIN"/>
    <property type="match status" value="1"/>
</dbReference>
<sequence>GKYIVRLYHMGCWRRIAVDDIIPIDQNGTSLLPRTSNNTELWPMLLAKALLKIASLTWTERREIVDFHPISCLTGGYHSCLYHF</sequence>
<dbReference type="InterPro" id="IPR053033">
    <property type="entry name" value="Androglobin-like"/>
</dbReference>
<keyword evidence="4" id="KW-1185">Reference proteome</keyword>
<dbReference type="Pfam" id="PF00648">
    <property type="entry name" value="Peptidase_C2"/>
    <property type="match status" value="1"/>
</dbReference>
<evidence type="ECO:0000313" key="3">
    <source>
        <dbReference type="EMBL" id="EFN77738.1"/>
    </source>
</evidence>
<protein>
    <submittedName>
        <fullName evidence="3">Uncharacterized protein C6orf103</fullName>
    </submittedName>
</protein>
<dbReference type="PANTHER" id="PTHR46298">
    <property type="entry name" value="ANDROGLOBIN"/>
    <property type="match status" value="1"/>
</dbReference>
<reference evidence="3 4" key="1">
    <citation type="journal article" date="2010" name="Science">
        <title>Genomic comparison of the ants Camponotus floridanus and Harpegnathos saltator.</title>
        <authorList>
            <person name="Bonasio R."/>
            <person name="Zhang G."/>
            <person name="Ye C."/>
            <person name="Mutti N.S."/>
            <person name="Fang X."/>
            <person name="Qin N."/>
            <person name="Donahue G."/>
            <person name="Yang P."/>
            <person name="Li Q."/>
            <person name="Li C."/>
            <person name="Zhang P."/>
            <person name="Huang Z."/>
            <person name="Berger S.L."/>
            <person name="Reinberg D."/>
            <person name="Wang J."/>
            <person name="Liebig J."/>
        </authorList>
    </citation>
    <scope>NUCLEOTIDE SEQUENCE [LARGE SCALE GENOMIC DNA]</scope>
    <source>
        <strain evidence="3 4">R22 G/1</strain>
    </source>
</reference>
<organism evidence="4">
    <name type="scientific">Harpegnathos saltator</name>
    <name type="common">Jerdon's jumping ant</name>
    <dbReference type="NCBI Taxonomy" id="610380"/>
    <lineage>
        <taxon>Eukaryota</taxon>
        <taxon>Metazoa</taxon>
        <taxon>Ecdysozoa</taxon>
        <taxon>Arthropoda</taxon>
        <taxon>Hexapoda</taxon>
        <taxon>Insecta</taxon>
        <taxon>Pterygota</taxon>
        <taxon>Neoptera</taxon>
        <taxon>Endopterygota</taxon>
        <taxon>Hymenoptera</taxon>
        <taxon>Apocrita</taxon>
        <taxon>Aculeata</taxon>
        <taxon>Formicoidea</taxon>
        <taxon>Formicidae</taxon>
        <taxon>Ponerinae</taxon>
        <taxon>Ponerini</taxon>
        <taxon>Harpegnathos</taxon>
    </lineage>
</organism>
<evidence type="ECO:0000313" key="4">
    <source>
        <dbReference type="Proteomes" id="UP000008237"/>
    </source>
</evidence>
<dbReference type="EMBL" id="GL452203">
    <property type="protein sequence ID" value="EFN77738.1"/>
    <property type="molecule type" value="Genomic_DNA"/>
</dbReference>
<dbReference type="PROSITE" id="PS50203">
    <property type="entry name" value="CALPAIN_CAT"/>
    <property type="match status" value="1"/>
</dbReference>
<gene>
    <name evidence="3" type="ORF">EAI_14967</name>
</gene>
<evidence type="ECO:0000259" key="2">
    <source>
        <dbReference type="PROSITE" id="PS50203"/>
    </source>
</evidence>
<dbReference type="InterPro" id="IPR001300">
    <property type="entry name" value="Peptidase_C2_calpain_cat"/>
</dbReference>
<dbReference type="OMA" id="CWRRIAV"/>
<accession>E2C2Q3</accession>
<feature type="non-terminal residue" evidence="3">
    <location>
        <position position="84"/>
    </location>
</feature>
<dbReference type="GO" id="GO:0004198">
    <property type="term" value="F:calcium-dependent cysteine-type endopeptidase activity"/>
    <property type="evidence" value="ECO:0007669"/>
    <property type="project" value="InterPro"/>
</dbReference>
<name>E2C2Q3_HARSA</name>
<dbReference type="MEROPS" id="C02.972"/>
<feature type="domain" description="Calpain catalytic" evidence="2">
    <location>
        <begin position="1"/>
        <end position="53"/>
    </location>
</feature>
<dbReference type="Proteomes" id="UP000008237">
    <property type="component" value="Unassembled WGS sequence"/>
</dbReference>
<dbReference type="GO" id="GO:0006508">
    <property type="term" value="P:proteolysis"/>
    <property type="evidence" value="ECO:0007669"/>
    <property type="project" value="InterPro"/>
</dbReference>
<dbReference type="AlphaFoldDB" id="E2C2Q3"/>
<feature type="non-terminal residue" evidence="3">
    <location>
        <position position="1"/>
    </location>
</feature>
<dbReference type="OrthoDB" id="9374162at2759"/>
<dbReference type="InParanoid" id="E2C2Q3"/>
<dbReference type="STRING" id="610380.E2C2Q3"/>
<dbReference type="SUPFAM" id="SSF54001">
    <property type="entry name" value="Cysteine proteinases"/>
    <property type="match status" value="1"/>
</dbReference>
<comment type="caution">
    <text evidence="1">Lacks conserved residue(s) required for the propagation of feature annotation.</text>
</comment>
<dbReference type="InterPro" id="IPR038765">
    <property type="entry name" value="Papain-like_cys_pep_sf"/>
</dbReference>
<proteinExistence type="predicted"/>
<evidence type="ECO:0000256" key="1">
    <source>
        <dbReference type="PROSITE-ProRule" id="PRU00239"/>
    </source>
</evidence>